<name>A0A328ZV41_9BURK</name>
<dbReference type="OrthoDB" id="4378831at2"/>
<dbReference type="RefSeq" id="WP_111875538.1">
    <property type="nucleotide sequence ID" value="NZ_CBCSGC010000096.1"/>
</dbReference>
<feature type="region of interest" description="Disordered" evidence="1">
    <location>
        <begin position="1"/>
        <end position="29"/>
    </location>
</feature>
<dbReference type="EMBL" id="QLTA01000002">
    <property type="protein sequence ID" value="RAR86136.1"/>
    <property type="molecule type" value="Genomic_DNA"/>
</dbReference>
<keyword evidence="5" id="KW-1185">Reference proteome</keyword>
<feature type="transmembrane region" description="Helical" evidence="2">
    <location>
        <begin position="531"/>
        <end position="556"/>
    </location>
</feature>
<keyword evidence="2" id="KW-1133">Transmembrane helix</keyword>
<dbReference type="Pfam" id="PF09994">
    <property type="entry name" value="T6SS_Tle1-like_cat"/>
    <property type="match status" value="1"/>
</dbReference>
<protein>
    <submittedName>
        <fullName evidence="4">Putative alpha/beta hydrolase family protein DUF2235</fullName>
    </submittedName>
</protein>
<reference evidence="4 5" key="1">
    <citation type="submission" date="2018-06" db="EMBL/GenBank/DDBJ databases">
        <title>Genomic Encyclopedia of Archaeal and Bacterial Type Strains, Phase II (KMG-II): from individual species to whole genera.</title>
        <authorList>
            <person name="Goeker M."/>
        </authorList>
    </citation>
    <scope>NUCLEOTIDE SEQUENCE [LARGE SCALE GENOMIC DNA]</scope>
    <source>
        <strain evidence="4 5">CFPB 3232</strain>
    </source>
</reference>
<evidence type="ECO:0000313" key="4">
    <source>
        <dbReference type="EMBL" id="RAR86136.1"/>
    </source>
</evidence>
<feature type="domain" description="T6SS Phospholipase effector Tle1-like catalytic" evidence="3">
    <location>
        <begin position="52"/>
        <end position="328"/>
    </location>
</feature>
<dbReference type="GO" id="GO:0016787">
    <property type="term" value="F:hydrolase activity"/>
    <property type="evidence" value="ECO:0007669"/>
    <property type="project" value="UniProtKB-KW"/>
</dbReference>
<keyword evidence="2" id="KW-0812">Transmembrane</keyword>
<dbReference type="PANTHER" id="PTHR33840">
    <property type="match status" value="1"/>
</dbReference>
<dbReference type="InterPro" id="IPR018712">
    <property type="entry name" value="Tle1-like_cat"/>
</dbReference>
<dbReference type="AlphaFoldDB" id="A0A328ZV41"/>
<keyword evidence="4" id="KW-0378">Hydrolase</keyword>
<dbReference type="InterPro" id="IPR029058">
    <property type="entry name" value="AB_hydrolase_fold"/>
</dbReference>
<evidence type="ECO:0000313" key="5">
    <source>
        <dbReference type="Proteomes" id="UP000248856"/>
    </source>
</evidence>
<dbReference type="Proteomes" id="UP000248856">
    <property type="component" value="Unassembled WGS sequence"/>
</dbReference>
<gene>
    <name evidence="4" type="ORF">AX018_100297</name>
</gene>
<keyword evidence="2" id="KW-0472">Membrane</keyword>
<feature type="transmembrane region" description="Helical" evidence="2">
    <location>
        <begin position="465"/>
        <end position="486"/>
    </location>
</feature>
<feature type="compositionally biased region" description="Low complexity" evidence="1">
    <location>
        <begin position="14"/>
        <end position="27"/>
    </location>
</feature>
<evidence type="ECO:0000256" key="1">
    <source>
        <dbReference type="SAM" id="MobiDB-lite"/>
    </source>
</evidence>
<dbReference type="PANTHER" id="PTHR33840:SF1">
    <property type="entry name" value="TLE1 PHOSPHOLIPASE DOMAIN-CONTAINING PROTEIN"/>
    <property type="match status" value="1"/>
</dbReference>
<comment type="caution">
    <text evidence="4">The sequence shown here is derived from an EMBL/GenBank/DDBJ whole genome shotgun (WGS) entry which is preliminary data.</text>
</comment>
<proteinExistence type="predicted"/>
<evidence type="ECO:0000259" key="3">
    <source>
        <dbReference type="Pfam" id="PF09994"/>
    </source>
</evidence>
<accession>A0A328ZV41</accession>
<dbReference type="SUPFAM" id="SSF53474">
    <property type="entry name" value="alpha/beta-Hydrolases"/>
    <property type="match status" value="1"/>
</dbReference>
<evidence type="ECO:0000256" key="2">
    <source>
        <dbReference type="SAM" id="Phobius"/>
    </source>
</evidence>
<sequence>MIENVHAATPPLPGARAAEAHGAAPGGFQPTREEILRQCAAADARWAASPGRNLVLLFDGTGNILGNEQDTNIVKLLRMLDKGPDPQGLEPEQLVYYDPGVGTANTFPAANPASRANEAVERLSGLAMGSGVFQNIARAYEFLVRTHREGDRIYLLGFSRGAFTARSVAGMLNLYGLMHPEGLPLLDSLVRTYFAPRGRHNPSGTRQREDFARDVFDNFSLGRAPLVHFVGVWDTVAAIGSGVLGGITITDPGEFARKRFAHVRHAMSLHESRAAYAPSRYVDPRFTAQERPHRSFEQRWFRGVHSDVGGSYARDGLSNITLRWMVDEALAQGLRADRARLRPGDPLTPMHDQAYDCPYWVWTGLDARERHPSDVIDASALPVAAAVPAQQVPRTQPWRTIGRVLPLVVAALFAAVIGVQRDACALDGAPAWARLLPSAYQLTAHWHAAWNLSCGDTDALRRAIAWDWALIAAYTLWLAYPVAWALRRLVARAIPRGRRLGWLPRHAHWLMALLVVSDVVENLAMPHMQAPGWATVVSAACALKLLGLALLATVLARGALARSPYTPAPPTPRESRLH</sequence>
<organism evidence="4 5">
    <name type="scientific">Paracidovorax anthurii</name>
    <dbReference type="NCBI Taxonomy" id="78229"/>
    <lineage>
        <taxon>Bacteria</taxon>
        <taxon>Pseudomonadati</taxon>
        <taxon>Pseudomonadota</taxon>
        <taxon>Betaproteobacteria</taxon>
        <taxon>Burkholderiales</taxon>
        <taxon>Comamonadaceae</taxon>
        <taxon>Paracidovorax</taxon>
    </lineage>
</organism>
<feature type="transmembrane region" description="Helical" evidence="2">
    <location>
        <begin position="507"/>
        <end position="525"/>
    </location>
</feature>